<dbReference type="InterPro" id="IPR020095">
    <property type="entry name" value="PsdUridine_synth_TruA_C"/>
</dbReference>
<comment type="similarity">
    <text evidence="1 4 7">Belongs to the tRNA pseudouridine synthase TruA family.</text>
</comment>
<dbReference type="PANTHER" id="PTHR11142">
    <property type="entry name" value="PSEUDOURIDYLATE SYNTHASE"/>
    <property type="match status" value="1"/>
</dbReference>
<dbReference type="InterPro" id="IPR020094">
    <property type="entry name" value="TruA/RsuA/RluB/E/F_N"/>
</dbReference>
<comment type="caution">
    <text evidence="4">Lacks conserved residue(s) required for the propagation of feature annotation.</text>
</comment>
<name>A0A9D1PW15_9BACT</name>
<comment type="catalytic activity">
    <reaction evidence="4 7">
        <text>uridine(38/39/40) in tRNA = pseudouridine(38/39/40) in tRNA</text>
        <dbReference type="Rhea" id="RHEA:22376"/>
        <dbReference type="Rhea" id="RHEA-COMP:10085"/>
        <dbReference type="Rhea" id="RHEA-COMP:10087"/>
        <dbReference type="ChEBI" id="CHEBI:65314"/>
        <dbReference type="ChEBI" id="CHEBI:65315"/>
        <dbReference type="EC" id="5.4.99.12"/>
    </reaction>
</comment>
<feature type="binding site" evidence="4 6">
    <location>
        <position position="114"/>
    </location>
    <ligand>
        <name>substrate</name>
    </ligand>
</feature>
<dbReference type="SUPFAM" id="SSF55120">
    <property type="entry name" value="Pseudouridine synthase"/>
    <property type="match status" value="1"/>
</dbReference>
<keyword evidence="3 4" id="KW-0413">Isomerase</keyword>
<dbReference type="InterPro" id="IPR001406">
    <property type="entry name" value="PsdUridine_synth_TruA"/>
</dbReference>
<evidence type="ECO:0000256" key="5">
    <source>
        <dbReference type="PIRSR" id="PIRSR001430-1"/>
    </source>
</evidence>
<organism evidence="9 10">
    <name type="scientific">Candidatus Desulfovibrio intestinipullorum</name>
    <dbReference type="NCBI Taxonomy" id="2838536"/>
    <lineage>
        <taxon>Bacteria</taxon>
        <taxon>Pseudomonadati</taxon>
        <taxon>Thermodesulfobacteriota</taxon>
        <taxon>Desulfovibrionia</taxon>
        <taxon>Desulfovibrionales</taxon>
        <taxon>Desulfovibrionaceae</taxon>
        <taxon>Desulfovibrio</taxon>
    </lineage>
</organism>
<evidence type="ECO:0000256" key="4">
    <source>
        <dbReference type="HAMAP-Rule" id="MF_00171"/>
    </source>
</evidence>
<keyword evidence="2 4" id="KW-0819">tRNA processing</keyword>
<comment type="function">
    <text evidence="4">Formation of pseudouridine at positions 38, 39 and 40 in the anticodon stem and loop of transfer RNAs.</text>
</comment>
<dbReference type="InterPro" id="IPR020103">
    <property type="entry name" value="PsdUridine_synth_cat_dom_sf"/>
</dbReference>
<gene>
    <name evidence="4 9" type="primary">truA</name>
    <name evidence="9" type="ORF">H9894_06330</name>
</gene>
<evidence type="ECO:0000256" key="6">
    <source>
        <dbReference type="PIRSR" id="PIRSR001430-2"/>
    </source>
</evidence>
<proteinExistence type="inferred from homology"/>
<dbReference type="AlphaFoldDB" id="A0A9D1PW15"/>
<evidence type="ECO:0000313" key="9">
    <source>
        <dbReference type="EMBL" id="HIW00792.1"/>
    </source>
</evidence>
<dbReference type="GO" id="GO:0031119">
    <property type="term" value="P:tRNA pseudouridine synthesis"/>
    <property type="evidence" value="ECO:0007669"/>
    <property type="project" value="UniProtKB-UniRule"/>
</dbReference>
<dbReference type="Proteomes" id="UP000886752">
    <property type="component" value="Unassembled WGS sequence"/>
</dbReference>
<accession>A0A9D1PW15</accession>
<sequence>MRLRLTVAYVGTRYQGWQLQAGSAALQTIQGQLEHALGLLAGQPVRVHGSGRTDAGVHAEGQVAHCDMPDDRLARLKDLRHSLNALLPDDIRVFAACPADPDFHARFSAHAKTYRYQFWQDKGFVPPRLVPYVWCSGPLDVERMRAALPFLQGRHDFACLANAGSRPGESTVRELYALTLAEDVVWQGCQPLLTLQVTGSGFLKQMVRNLAGLLAAIGRGRLEAAVIPRLLAQGERRLVPTATAPARGLTMVSVDYGEHRS</sequence>
<evidence type="ECO:0000313" key="10">
    <source>
        <dbReference type="Proteomes" id="UP000886752"/>
    </source>
</evidence>
<dbReference type="NCBIfam" id="TIGR00071">
    <property type="entry name" value="hisT_truA"/>
    <property type="match status" value="1"/>
</dbReference>
<dbReference type="PIRSF" id="PIRSF001430">
    <property type="entry name" value="tRNA_psdUrid_synth"/>
    <property type="match status" value="1"/>
</dbReference>
<comment type="caution">
    <text evidence="9">The sequence shown here is derived from an EMBL/GenBank/DDBJ whole genome shotgun (WGS) entry which is preliminary data.</text>
</comment>
<dbReference type="Pfam" id="PF01416">
    <property type="entry name" value="PseudoU_synth_1"/>
    <property type="match status" value="2"/>
</dbReference>
<dbReference type="FunFam" id="3.30.70.580:FF:000001">
    <property type="entry name" value="tRNA pseudouridine synthase A"/>
    <property type="match status" value="1"/>
</dbReference>
<dbReference type="GO" id="GO:0160147">
    <property type="term" value="F:tRNA pseudouridine(38-40) synthase activity"/>
    <property type="evidence" value="ECO:0007669"/>
    <property type="project" value="UniProtKB-EC"/>
</dbReference>
<dbReference type="EC" id="5.4.99.12" evidence="4"/>
<dbReference type="CDD" id="cd02570">
    <property type="entry name" value="PseudoU_synth_EcTruA"/>
    <property type="match status" value="1"/>
</dbReference>
<dbReference type="Gene3D" id="3.30.70.660">
    <property type="entry name" value="Pseudouridine synthase I, catalytic domain, C-terminal subdomain"/>
    <property type="match status" value="1"/>
</dbReference>
<dbReference type="GO" id="GO:0003723">
    <property type="term" value="F:RNA binding"/>
    <property type="evidence" value="ECO:0007669"/>
    <property type="project" value="InterPro"/>
</dbReference>
<comment type="subunit">
    <text evidence="4">Homodimer.</text>
</comment>
<protein>
    <recommendedName>
        <fullName evidence="4">tRNA pseudouridine synthase A</fullName>
        <ecNumber evidence="4">5.4.99.12</ecNumber>
    </recommendedName>
    <alternativeName>
        <fullName evidence="4">tRNA pseudouridine(38-40) synthase</fullName>
    </alternativeName>
    <alternativeName>
        <fullName evidence="4">tRNA pseudouridylate synthase I</fullName>
    </alternativeName>
    <alternativeName>
        <fullName evidence="4">tRNA-uridine isomerase I</fullName>
    </alternativeName>
</protein>
<reference evidence="9" key="1">
    <citation type="journal article" date="2021" name="PeerJ">
        <title>Extensive microbial diversity within the chicken gut microbiome revealed by metagenomics and culture.</title>
        <authorList>
            <person name="Gilroy R."/>
            <person name="Ravi A."/>
            <person name="Getino M."/>
            <person name="Pursley I."/>
            <person name="Horton D.L."/>
            <person name="Alikhan N.F."/>
            <person name="Baker D."/>
            <person name="Gharbi K."/>
            <person name="Hall N."/>
            <person name="Watson M."/>
            <person name="Adriaenssens E.M."/>
            <person name="Foster-Nyarko E."/>
            <person name="Jarju S."/>
            <person name="Secka A."/>
            <person name="Antonio M."/>
            <person name="Oren A."/>
            <person name="Chaudhuri R.R."/>
            <person name="La Ragione R."/>
            <person name="Hildebrand F."/>
            <person name="Pallen M.J."/>
        </authorList>
    </citation>
    <scope>NUCLEOTIDE SEQUENCE</scope>
    <source>
        <strain evidence="9">ChiHecec2B26-446</strain>
    </source>
</reference>
<evidence type="ECO:0000256" key="2">
    <source>
        <dbReference type="ARBA" id="ARBA00022694"/>
    </source>
</evidence>
<dbReference type="InterPro" id="IPR020097">
    <property type="entry name" value="PsdUridine_synth_TruA_a/b_dom"/>
</dbReference>
<dbReference type="PANTHER" id="PTHR11142:SF0">
    <property type="entry name" value="TRNA PSEUDOURIDINE SYNTHASE-LIKE 1"/>
    <property type="match status" value="1"/>
</dbReference>
<feature type="domain" description="Pseudouridine synthase I TruA alpha/beta" evidence="8">
    <location>
        <begin position="7"/>
        <end position="107"/>
    </location>
</feature>
<evidence type="ECO:0000256" key="1">
    <source>
        <dbReference type="ARBA" id="ARBA00009375"/>
    </source>
</evidence>
<evidence type="ECO:0000256" key="3">
    <source>
        <dbReference type="ARBA" id="ARBA00023235"/>
    </source>
</evidence>
<feature type="domain" description="Pseudouridine synthase I TruA alpha/beta" evidence="8">
    <location>
        <begin position="151"/>
        <end position="256"/>
    </location>
</feature>
<evidence type="ECO:0000256" key="7">
    <source>
        <dbReference type="RuleBase" id="RU003792"/>
    </source>
</evidence>
<feature type="active site" description="Nucleophile" evidence="4 5">
    <location>
        <position position="54"/>
    </location>
</feature>
<dbReference type="EMBL" id="DXHV01000062">
    <property type="protein sequence ID" value="HIW00792.1"/>
    <property type="molecule type" value="Genomic_DNA"/>
</dbReference>
<evidence type="ECO:0000259" key="8">
    <source>
        <dbReference type="Pfam" id="PF01416"/>
    </source>
</evidence>
<dbReference type="HAMAP" id="MF_00171">
    <property type="entry name" value="TruA"/>
    <property type="match status" value="1"/>
</dbReference>
<reference evidence="9" key="2">
    <citation type="submission" date="2021-04" db="EMBL/GenBank/DDBJ databases">
        <authorList>
            <person name="Gilroy R."/>
        </authorList>
    </citation>
    <scope>NUCLEOTIDE SEQUENCE</scope>
    <source>
        <strain evidence="9">ChiHecec2B26-446</strain>
    </source>
</reference>
<dbReference type="Gene3D" id="3.30.70.580">
    <property type="entry name" value="Pseudouridine synthase I, catalytic domain, N-terminal subdomain"/>
    <property type="match status" value="1"/>
</dbReference>